<dbReference type="AlphaFoldDB" id="A0AA39KAW7"/>
<dbReference type="GeneID" id="85356939"/>
<gene>
    <name evidence="1" type="ORF">EV420DRAFT_1548436</name>
</gene>
<comment type="caution">
    <text evidence="1">The sequence shown here is derived from an EMBL/GenBank/DDBJ whole genome shotgun (WGS) entry which is preliminary data.</text>
</comment>
<protein>
    <submittedName>
        <fullName evidence="1">Uncharacterized protein</fullName>
    </submittedName>
</protein>
<accession>A0AA39KAW7</accession>
<organism evidence="1 2">
    <name type="scientific">Armillaria tabescens</name>
    <name type="common">Ringless honey mushroom</name>
    <name type="synonym">Agaricus tabescens</name>
    <dbReference type="NCBI Taxonomy" id="1929756"/>
    <lineage>
        <taxon>Eukaryota</taxon>
        <taxon>Fungi</taxon>
        <taxon>Dikarya</taxon>
        <taxon>Basidiomycota</taxon>
        <taxon>Agaricomycotina</taxon>
        <taxon>Agaricomycetes</taxon>
        <taxon>Agaricomycetidae</taxon>
        <taxon>Agaricales</taxon>
        <taxon>Marasmiineae</taxon>
        <taxon>Physalacriaceae</taxon>
        <taxon>Desarmillaria</taxon>
    </lineage>
</organism>
<keyword evidence="2" id="KW-1185">Reference proteome</keyword>
<dbReference type="EMBL" id="JAUEPS010000021">
    <property type="protein sequence ID" value="KAK0457478.1"/>
    <property type="molecule type" value="Genomic_DNA"/>
</dbReference>
<reference evidence="1" key="1">
    <citation type="submission" date="2023-06" db="EMBL/GenBank/DDBJ databases">
        <authorList>
            <consortium name="Lawrence Berkeley National Laboratory"/>
            <person name="Ahrendt S."/>
            <person name="Sahu N."/>
            <person name="Indic B."/>
            <person name="Wong-Bajracharya J."/>
            <person name="Merenyi Z."/>
            <person name="Ke H.-M."/>
            <person name="Monk M."/>
            <person name="Kocsube S."/>
            <person name="Drula E."/>
            <person name="Lipzen A."/>
            <person name="Balint B."/>
            <person name="Henrissat B."/>
            <person name="Andreopoulos B."/>
            <person name="Martin F.M."/>
            <person name="Harder C.B."/>
            <person name="Rigling D."/>
            <person name="Ford K.L."/>
            <person name="Foster G.D."/>
            <person name="Pangilinan J."/>
            <person name="Papanicolaou A."/>
            <person name="Barry K."/>
            <person name="LaButti K."/>
            <person name="Viragh M."/>
            <person name="Koriabine M."/>
            <person name="Yan M."/>
            <person name="Riley R."/>
            <person name="Champramary S."/>
            <person name="Plett K.L."/>
            <person name="Tsai I.J."/>
            <person name="Slot J."/>
            <person name="Sipos G."/>
            <person name="Plett J."/>
            <person name="Nagy L.G."/>
            <person name="Grigoriev I.V."/>
        </authorList>
    </citation>
    <scope>NUCLEOTIDE SEQUENCE</scope>
    <source>
        <strain evidence="1">CCBAS 213</strain>
    </source>
</reference>
<dbReference type="Proteomes" id="UP001175211">
    <property type="component" value="Unassembled WGS sequence"/>
</dbReference>
<evidence type="ECO:0000313" key="1">
    <source>
        <dbReference type="EMBL" id="KAK0457478.1"/>
    </source>
</evidence>
<dbReference type="RefSeq" id="XP_060329790.1">
    <property type="nucleotide sequence ID" value="XM_060473391.1"/>
</dbReference>
<sequence length="99" mass="11460">MRKHAKDAAKFKAETPKSWHDSMGEKLAAVISLPAYKMWRSQWKDPEAILYIAPSTALRAKDLEALEIALLEDPTFEEIYIEGYRVTRRWMEAAVEYVS</sequence>
<proteinExistence type="predicted"/>
<evidence type="ECO:0000313" key="2">
    <source>
        <dbReference type="Proteomes" id="UP001175211"/>
    </source>
</evidence>
<name>A0AA39KAW7_ARMTA</name>